<accession>A0A6I4VRU1</accession>
<name>A0A6I4VRU1_9BACL</name>
<dbReference type="AlphaFoldDB" id="A0A6I4VRU1"/>
<organism evidence="1 2">
    <name type="scientific">Shimazuella alba</name>
    <dbReference type="NCBI Taxonomy" id="2690964"/>
    <lineage>
        <taxon>Bacteria</taxon>
        <taxon>Bacillati</taxon>
        <taxon>Bacillota</taxon>
        <taxon>Bacilli</taxon>
        <taxon>Bacillales</taxon>
        <taxon>Thermoactinomycetaceae</taxon>
        <taxon>Shimazuella</taxon>
    </lineage>
</organism>
<evidence type="ECO:0000313" key="1">
    <source>
        <dbReference type="EMBL" id="MXQ53733.1"/>
    </source>
</evidence>
<sequence>MRVTDLVADYWSKIQNVKIFSPKRFDRLPSVVDENAGMNFVGEGCEILKSVDTGTIRLFSGWYMDNTISCNGVDLVVVNEDTPEYNYYYAIVAISAGGEIRIGDKCLSKAGLYHFISTGEGLKAVRIEKYFAKSSLEMDDRRNFKPISEL</sequence>
<keyword evidence="2" id="KW-1185">Reference proteome</keyword>
<comment type="caution">
    <text evidence="1">The sequence shown here is derived from an EMBL/GenBank/DDBJ whole genome shotgun (WGS) entry which is preliminary data.</text>
</comment>
<protein>
    <submittedName>
        <fullName evidence="1">Uncharacterized protein</fullName>
    </submittedName>
</protein>
<gene>
    <name evidence="1" type="ORF">GSM42_08345</name>
</gene>
<evidence type="ECO:0000313" key="2">
    <source>
        <dbReference type="Proteomes" id="UP000430692"/>
    </source>
</evidence>
<dbReference type="Proteomes" id="UP000430692">
    <property type="component" value="Unassembled WGS sequence"/>
</dbReference>
<dbReference type="EMBL" id="WUUL01000004">
    <property type="protein sequence ID" value="MXQ53733.1"/>
    <property type="molecule type" value="Genomic_DNA"/>
</dbReference>
<dbReference type="RefSeq" id="WP_160801082.1">
    <property type="nucleotide sequence ID" value="NZ_WUUL01000004.1"/>
</dbReference>
<reference evidence="1 2" key="1">
    <citation type="submission" date="2019-12" db="EMBL/GenBank/DDBJ databases">
        <title>Whole-genome analyses of novel actinobacteria.</title>
        <authorList>
            <person name="Sahin N."/>
            <person name="Saygin H."/>
        </authorList>
    </citation>
    <scope>NUCLEOTIDE SEQUENCE [LARGE SCALE GENOMIC DNA]</scope>
    <source>
        <strain evidence="1 2">KC615</strain>
    </source>
</reference>
<proteinExistence type="predicted"/>